<evidence type="ECO:0000313" key="12">
    <source>
        <dbReference type="Proteomes" id="UP000322876"/>
    </source>
</evidence>
<keyword evidence="4 10" id="KW-1003">Cell membrane</keyword>
<evidence type="ECO:0000256" key="10">
    <source>
        <dbReference type="RuleBase" id="RU365087"/>
    </source>
</evidence>
<dbReference type="RefSeq" id="WP_149266730.1">
    <property type="nucleotide sequence ID" value="NZ_VFJB01000006.1"/>
</dbReference>
<dbReference type="Pfam" id="PF03840">
    <property type="entry name" value="SecG"/>
    <property type="match status" value="1"/>
</dbReference>
<dbReference type="GO" id="GO:0065002">
    <property type="term" value="P:intracellular protein transmembrane transport"/>
    <property type="evidence" value="ECO:0007669"/>
    <property type="project" value="TreeGrafter"/>
</dbReference>
<sequence length="105" mass="11167">MYSVIIAIHVFVSILLILAVLLQSGKESDLGSAFGGGSSDTFGPATPANIMNKITTILVIVFFFTSITLTILSKNRTGESILNKIPVSAPVQNNQSFPKVPTQSK</sequence>
<evidence type="ECO:0000256" key="4">
    <source>
        <dbReference type="ARBA" id="ARBA00022475"/>
    </source>
</evidence>
<dbReference type="InterPro" id="IPR004692">
    <property type="entry name" value="SecG"/>
</dbReference>
<dbReference type="EMBL" id="VFJB01000006">
    <property type="protein sequence ID" value="KAA0257757.1"/>
    <property type="molecule type" value="Genomic_DNA"/>
</dbReference>
<keyword evidence="5 10" id="KW-0812">Transmembrane</keyword>
<dbReference type="GO" id="GO:0009306">
    <property type="term" value="P:protein secretion"/>
    <property type="evidence" value="ECO:0007669"/>
    <property type="project" value="UniProtKB-UniRule"/>
</dbReference>
<dbReference type="AlphaFoldDB" id="A0A5A8F2X7"/>
<comment type="subcellular location">
    <subcellularLocation>
        <location evidence="1 10">Cell membrane</location>
        <topology evidence="1 10">Multi-pass membrane protein</topology>
    </subcellularLocation>
</comment>
<feature type="transmembrane region" description="Helical" evidence="10">
    <location>
        <begin position="50"/>
        <end position="72"/>
    </location>
</feature>
<gene>
    <name evidence="11" type="primary">secG</name>
    <name evidence="11" type="ORF">FHQ18_08425</name>
</gene>
<evidence type="ECO:0000256" key="9">
    <source>
        <dbReference type="ARBA" id="ARBA00023136"/>
    </source>
</evidence>
<evidence type="ECO:0000256" key="5">
    <source>
        <dbReference type="ARBA" id="ARBA00022692"/>
    </source>
</evidence>
<dbReference type="PANTHER" id="PTHR34182:SF1">
    <property type="entry name" value="PROTEIN-EXPORT MEMBRANE PROTEIN SECG"/>
    <property type="match status" value="1"/>
</dbReference>
<accession>A0A5A8F2X7</accession>
<comment type="similarity">
    <text evidence="2 10">Belongs to the SecG family.</text>
</comment>
<evidence type="ECO:0000313" key="11">
    <source>
        <dbReference type="EMBL" id="KAA0257757.1"/>
    </source>
</evidence>
<dbReference type="PANTHER" id="PTHR34182">
    <property type="entry name" value="PROTEIN-EXPORT MEMBRANE PROTEIN SECG"/>
    <property type="match status" value="1"/>
</dbReference>
<keyword evidence="3 10" id="KW-0813">Transport</keyword>
<keyword evidence="6 10" id="KW-0653">Protein transport</keyword>
<evidence type="ECO:0000256" key="7">
    <source>
        <dbReference type="ARBA" id="ARBA00022989"/>
    </source>
</evidence>
<name>A0A5A8F2X7_9BACT</name>
<keyword evidence="7 10" id="KW-1133">Transmembrane helix</keyword>
<dbReference type="OrthoDB" id="9813265at2"/>
<dbReference type="GO" id="GO:0043952">
    <property type="term" value="P:protein transport by the Sec complex"/>
    <property type="evidence" value="ECO:0007669"/>
    <property type="project" value="TreeGrafter"/>
</dbReference>
<keyword evidence="12" id="KW-1185">Reference proteome</keyword>
<dbReference type="Proteomes" id="UP000322876">
    <property type="component" value="Unassembled WGS sequence"/>
</dbReference>
<organism evidence="11 12">
    <name type="scientific">Deferribacter autotrophicus</name>
    <dbReference type="NCBI Taxonomy" id="500465"/>
    <lineage>
        <taxon>Bacteria</taxon>
        <taxon>Pseudomonadati</taxon>
        <taxon>Deferribacterota</taxon>
        <taxon>Deferribacteres</taxon>
        <taxon>Deferribacterales</taxon>
        <taxon>Deferribacteraceae</taxon>
        <taxon>Deferribacter</taxon>
    </lineage>
</organism>
<evidence type="ECO:0000256" key="3">
    <source>
        <dbReference type="ARBA" id="ARBA00022448"/>
    </source>
</evidence>
<protein>
    <recommendedName>
        <fullName evidence="10">Protein-export membrane protein SecG</fullName>
    </recommendedName>
</protein>
<keyword evidence="9 10" id="KW-0472">Membrane</keyword>
<proteinExistence type="inferred from homology"/>
<evidence type="ECO:0000256" key="6">
    <source>
        <dbReference type="ARBA" id="ARBA00022927"/>
    </source>
</evidence>
<comment type="function">
    <text evidence="10">Involved in protein export. Participates in an early event of protein translocation.</text>
</comment>
<keyword evidence="8 10" id="KW-0811">Translocation</keyword>
<evidence type="ECO:0000256" key="2">
    <source>
        <dbReference type="ARBA" id="ARBA00008445"/>
    </source>
</evidence>
<evidence type="ECO:0000256" key="8">
    <source>
        <dbReference type="ARBA" id="ARBA00023010"/>
    </source>
</evidence>
<comment type="caution">
    <text evidence="10">Lacks conserved residue(s) required for the propagation of feature annotation.</text>
</comment>
<dbReference type="GO" id="GO:0005886">
    <property type="term" value="C:plasma membrane"/>
    <property type="evidence" value="ECO:0007669"/>
    <property type="project" value="UniProtKB-SubCell"/>
</dbReference>
<comment type="caution">
    <text evidence="11">The sequence shown here is derived from an EMBL/GenBank/DDBJ whole genome shotgun (WGS) entry which is preliminary data.</text>
</comment>
<evidence type="ECO:0000256" key="1">
    <source>
        <dbReference type="ARBA" id="ARBA00004651"/>
    </source>
</evidence>
<reference evidence="11 12" key="1">
    <citation type="submission" date="2019-06" db="EMBL/GenBank/DDBJ databases">
        <title>Genomic insights into carbon and energy metabolism of Deferribacter autotrophicus revealed new metabolic traits in the phylum Deferribacteres.</title>
        <authorList>
            <person name="Slobodkin A.I."/>
            <person name="Slobodkina G.B."/>
            <person name="Allioux M."/>
            <person name="Alain K."/>
            <person name="Jebbar M."/>
            <person name="Shadrin V."/>
            <person name="Kublanov I.V."/>
            <person name="Toshchakov S.V."/>
            <person name="Bonch-Osmolovskaya E.A."/>
        </authorList>
    </citation>
    <scope>NUCLEOTIDE SEQUENCE [LARGE SCALE GENOMIC DNA]</scope>
    <source>
        <strain evidence="11 12">SL50</strain>
    </source>
</reference>
<dbReference type="GO" id="GO:0015450">
    <property type="term" value="F:protein-transporting ATPase activity"/>
    <property type="evidence" value="ECO:0007669"/>
    <property type="project" value="UniProtKB-UniRule"/>
</dbReference>
<dbReference type="NCBIfam" id="TIGR00810">
    <property type="entry name" value="secG"/>
    <property type="match status" value="1"/>
</dbReference>
<dbReference type="PRINTS" id="PR01651">
    <property type="entry name" value="SECGEXPORT"/>
</dbReference>